<feature type="transmembrane region" description="Helical" evidence="1">
    <location>
        <begin position="36"/>
        <end position="61"/>
    </location>
</feature>
<feature type="transmembrane region" description="Helical" evidence="1">
    <location>
        <begin position="176"/>
        <end position="195"/>
    </location>
</feature>
<dbReference type="AlphaFoldDB" id="A0A2T0M2N3"/>
<sequence length="269" mass="27365">MSGGADRESSVRRDRADRMTGTAVVVEARKTFGSRVVLTTTAALVAGIAILAGALTAAGRGGNERVLDRLGPLAERTGWDLLLGVVAQITAPAALLGFGVVLSWMFGREFADRTVGALFALPVRRTALAAAKILVFLGWGAAVATALAALLLAAGLMIGLGSPDQGVLAALARQHLLALLSALLATPAAWVATLGRGPLPGIGATLGLIVAAQVVVVAGAGGWFPVAAPALWAIEPASVTPVQLALVTTVPLICAPATLLSWRRLQLDR</sequence>
<gene>
    <name evidence="2" type="ORF">B0I33_101165</name>
</gene>
<feature type="transmembrane region" description="Helical" evidence="1">
    <location>
        <begin position="244"/>
        <end position="262"/>
    </location>
</feature>
<organism evidence="2 3">
    <name type="scientific">Prauserella shujinwangii</name>
    <dbReference type="NCBI Taxonomy" id="1453103"/>
    <lineage>
        <taxon>Bacteria</taxon>
        <taxon>Bacillati</taxon>
        <taxon>Actinomycetota</taxon>
        <taxon>Actinomycetes</taxon>
        <taxon>Pseudonocardiales</taxon>
        <taxon>Pseudonocardiaceae</taxon>
        <taxon>Prauserella</taxon>
    </lineage>
</organism>
<feature type="transmembrane region" description="Helical" evidence="1">
    <location>
        <begin position="127"/>
        <end position="156"/>
    </location>
</feature>
<reference evidence="2 3" key="1">
    <citation type="submission" date="2018-03" db="EMBL/GenBank/DDBJ databases">
        <title>Genomic Encyclopedia of Type Strains, Phase III (KMG-III): the genomes of soil and plant-associated and newly described type strains.</title>
        <authorList>
            <person name="Whitman W."/>
        </authorList>
    </citation>
    <scope>NUCLEOTIDE SEQUENCE [LARGE SCALE GENOMIC DNA]</scope>
    <source>
        <strain evidence="2 3">CGMCC 4.7125</strain>
    </source>
</reference>
<dbReference type="Pfam" id="PF12730">
    <property type="entry name" value="ABC2_membrane_4"/>
    <property type="match status" value="1"/>
</dbReference>
<keyword evidence="1" id="KW-1133">Transmembrane helix</keyword>
<evidence type="ECO:0000256" key="1">
    <source>
        <dbReference type="SAM" id="Phobius"/>
    </source>
</evidence>
<feature type="transmembrane region" description="Helical" evidence="1">
    <location>
        <begin position="202"/>
        <end position="224"/>
    </location>
</feature>
<dbReference type="PANTHER" id="PTHR37305:SF1">
    <property type="entry name" value="MEMBRANE PROTEIN"/>
    <property type="match status" value="1"/>
</dbReference>
<keyword evidence="1" id="KW-0812">Transmembrane</keyword>
<protein>
    <submittedName>
        <fullName evidence="2">ABC-2 type transport system permease protein</fullName>
    </submittedName>
</protein>
<proteinExistence type="predicted"/>
<evidence type="ECO:0000313" key="3">
    <source>
        <dbReference type="Proteomes" id="UP000238362"/>
    </source>
</evidence>
<evidence type="ECO:0000313" key="2">
    <source>
        <dbReference type="EMBL" id="PRX51013.1"/>
    </source>
</evidence>
<keyword evidence="3" id="KW-1185">Reference proteome</keyword>
<dbReference type="EMBL" id="PVNH01000001">
    <property type="protein sequence ID" value="PRX51013.1"/>
    <property type="molecule type" value="Genomic_DNA"/>
</dbReference>
<feature type="transmembrane region" description="Helical" evidence="1">
    <location>
        <begin position="81"/>
        <end position="106"/>
    </location>
</feature>
<dbReference type="Proteomes" id="UP000238362">
    <property type="component" value="Unassembled WGS sequence"/>
</dbReference>
<dbReference type="RefSeq" id="WP_219927099.1">
    <property type="nucleotide sequence ID" value="NZ_PVNH01000001.1"/>
</dbReference>
<accession>A0A2T0M2N3</accession>
<keyword evidence="1" id="KW-0472">Membrane</keyword>
<name>A0A2T0M2N3_9PSEU</name>
<dbReference type="PANTHER" id="PTHR37305">
    <property type="entry name" value="INTEGRAL MEMBRANE PROTEIN-RELATED"/>
    <property type="match status" value="1"/>
</dbReference>
<comment type="caution">
    <text evidence="2">The sequence shown here is derived from an EMBL/GenBank/DDBJ whole genome shotgun (WGS) entry which is preliminary data.</text>
</comment>